<accession>A0ABY8EK62</accession>
<dbReference type="CDD" id="cd08504">
    <property type="entry name" value="PBP2_OppA"/>
    <property type="match status" value="1"/>
</dbReference>
<organism evidence="2 3">
    <name type="scientific">Tepidibacter hydrothermalis</name>
    <dbReference type="NCBI Taxonomy" id="3036126"/>
    <lineage>
        <taxon>Bacteria</taxon>
        <taxon>Bacillati</taxon>
        <taxon>Bacillota</taxon>
        <taxon>Clostridia</taxon>
        <taxon>Peptostreptococcales</taxon>
        <taxon>Peptostreptococcaceae</taxon>
        <taxon>Tepidibacter</taxon>
    </lineage>
</organism>
<dbReference type="PANTHER" id="PTHR30290">
    <property type="entry name" value="PERIPLASMIC BINDING COMPONENT OF ABC TRANSPORTER"/>
    <property type="match status" value="1"/>
</dbReference>
<dbReference type="Proteomes" id="UP001222800">
    <property type="component" value="Chromosome"/>
</dbReference>
<name>A0ABY8EK62_9FIRM</name>
<evidence type="ECO:0000313" key="2">
    <source>
        <dbReference type="EMBL" id="WFD12319.1"/>
    </source>
</evidence>
<dbReference type="EMBL" id="CP120733">
    <property type="protein sequence ID" value="WFD12319.1"/>
    <property type="molecule type" value="Genomic_DNA"/>
</dbReference>
<dbReference type="InterPro" id="IPR000914">
    <property type="entry name" value="SBP_5_dom"/>
</dbReference>
<dbReference type="InterPro" id="IPR030678">
    <property type="entry name" value="Peptide/Ni-bd"/>
</dbReference>
<evidence type="ECO:0000313" key="3">
    <source>
        <dbReference type="Proteomes" id="UP001222800"/>
    </source>
</evidence>
<evidence type="ECO:0000259" key="1">
    <source>
        <dbReference type="Pfam" id="PF00496"/>
    </source>
</evidence>
<sequence length="534" mass="60205">MMILVLALGVLSGCGGGTDQVDQGTETNKIVRYNIGADPKTLDPALNSGVQSSGILANCYEGLMRLDENNKAIPGMAESYEVSDNNTTYTFKLRDAQWSDGQKVTAQDFEYAWKRALDPKTAAEYAYQLYYIKNGNEFNANKAKMDDVGVKALDEKTLEVTLIAPTPYFLELTAFPTYFPVRKDIVEKNPEAWPITPENVPFNGPFKMTKWQRGDSIQVVKNDTYYDAGRVKLDGIEYTMITEDTTAFQAFQSGEIDGSDGVSEAQIPQLRENNDPNFKIHPYIGTYYYSLNVTKEPTDNPKVRKALSLAIDRNLITTVVVKAGQKPAKTFVPEGMTGPDGKDFVESSKDYGITPEANVKEAQKLLAEAGYPNGEGFPDTTVYYNTNESHKAIAEAVQEMWKKNLNINVKLQNQEWKVFQETRTQGNFQIARNGWIGDYSDPMTFLDMFISTSGNNNSHWKNPEFDKLITDIKKTEDAEKRYQMLHQAQDMIMEDNILIPIYYYTNAELLRENIKGVKVSPLGQVFFDNAYIDQ</sequence>
<dbReference type="Gene3D" id="3.10.105.10">
    <property type="entry name" value="Dipeptide-binding Protein, Domain 3"/>
    <property type="match status" value="1"/>
</dbReference>
<keyword evidence="3" id="KW-1185">Reference proteome</keyword>
<dbReference type="PANTHER" id="PTHR30290:SF79">
    <property type="entry name" value="DIPEPTIDE-BINDING PROTEIN DPPE"/>
    <property type="match status" value="1"/>
</dbReference>
<reference evidence="2 3" key="1">
    <citation type="submission" date="2023-03" db="EMBL/GenBank/DDBJ databases">
        <title>Complete genome sequence of Tepidibacter sp. SWIR-1, isolated from a deep-sea hydrothermal vent.</title>
        <authorList>
            <person name="Li X."/>
        </authorList>
    </citation>
    <scope>NUCLEOTIDE SEQUENCE [LARGE SCALE GENOMIC DNA]</scope>
    <source>
        <strain evidence="2 3">SWIR-1</strain>
    </source>
</reference>
<proteinExistence type="predicted"/>
<dbReference type="InterPro" id="IPR039424">
    <property type="entry name" value="SBP_5"/>
</dbReference>
<dbReference type="Pfam" id="PF00496">
    <property type="entry name" value="SBP_bac_5"/>
    <property type="match status" value="1"/>
</dbReference>
<dbReference type="Gene3D" id="3.90.76.10">
    <property type="entry name" value="Dipeptide-binding Protein, Domain 1"/>
    <property type="match status" value="1"/>
</dbReference>
<protein>
    <submittedName>
        <fullName evidence="2">Peptide ABC transporter substrate-binding protein</fullName>
    </submittedName>
</protein>
<feature type="domain" description="Solute-binding protein family 5" evidence="1">
    <location>
        <begin position="72"/>
        <end position="457"/>
    </location>
</feature>
<gene>
    <name evidence="2" type="ORF">P4S50_02750</name>
</gene>
<dbReference type="PIRSF" id="PIRSF002741">
    <property type="entry name" value="MppA"/>
    <property type="match status" value="1"/>
</dbReference>
<dbReference type="SUPFAM" id="SSF53850">
    <property type="entry name" value="Periplasmic binding protein-like II"/>
    <property type="match status" value="1"/>
</dbReference>
<dbReference type="Gene3D" id="3.40.190.10">
    <property type="entry name" value="Periplasmic binding protein-like II"/>
    <property type="match status" value="1"/>
</dbReference>